<dbReference type="InterPro" id="IPR013087">
    <property type="entry name" value="Znf_C2H2_type"/>
</dbReference>
<evidence type="ECO:0000256" key="1">
    <source>
        <dbReference type="PROSITE-ProRule" id="PRU00042"/>
    </source>
</evidence>
<keyword evidence="1" id="KW-0479">Metal-binding</keyword>
<dbReference type="PROSITE" id="PS00028">
    <property type="entry name" value="ZINC_FINGER_C2H2_1"/>
    <property type="match status" value="1"/>
</dbReference>
<dbReference type="EMBL" id="HACG01052675">
    <property type="protein sequence ID" value="CEK99546.1"/>
    <property type="molecule type" value="Transcribed_RNA"/>
</dbReference>
<proteinExistence type="predicted"/>
<accession>A0A0B7C4K6</accession>
<feature type="non-terminal residue" evidence="3">
    <location>
        <position position="81"/>
    </location>
</feature>
<dbReference type="PROSITE" id="PS50157">
    <property type="entry name" value="ZINC_FINGER_C2H2_2"/>
    <property type="match status" value="1"/>
</dbReference>
<organism evidence="3">
    <name type="scientific">Arion vulgaris</name>
    <dbReference type="NCBI Taxonomy" id="1028688"/>
    <lineage>
        <taxon>Eukaryota</taxon>
        <taxon>Metazoa</taxon>
        <taxon>Spiralia</taxon>
        <taxon>Lophotrochozoa</taxon>
        <taxon>Mollusca</taxon>
        <taxon>Gastropoda</taxon>
        <taxon>Heterobranchia</taxon>
        <taxon>Euthyneura</taxon>
        <taxon>Panpulmonata</taxon>
        <taxon>Eupulmonata</taxon>
        <taxon>Stylommatophora</taxon>
        <taxon>Helicina</taxon>
        <taxon>Arionoidea</taxon>
        <taxon>Arionidae</taxon>
        <taxon>Arion</taxon>
    </lineage>
</organism>
<evidence type="ECO:0000313" key="3">
    <source>
        <dbReference type="EMBL" id="CEK99546.1"/>
    </source>
</evidence>
<name>A0A0B7C4K6_9EUPU</name>
<feature type="non-terminal residue" evidence="3">
    <location>
        <position position="1"/>
    </location>
</feature>
<dbReference type="AlphaFoldDB" id="A0A0B7C4K6"/>
<sequence length="81" mass="9447">KRNTKTRGNDEITDDVVEKEIKKPQFRILIQRKNAFKELNVTATKDSMDIENLKNIFKCGHCSELFSNDCTLINHLLTHDK</sequence>
<protein>
    <recommendedName>
        <fullName evidence="2">C2H2-type domain-containing protein</fullName>
    </recommendedName>
</protein>
<feature type="domain" description="C2H2-type" evidence="2">
    <location>
        <begin position="57"/>
        <end position="81"/>
    </location>
</feature>
<gene>
    <name evidence="3" type="primary">ORF221524</name>
</gene>
<dbReference type="GO" id="GO:0008270">
    <property type="term" value="F:zinc ion binding"/>
    <property type="evidence" value="ECO:0007669"/>
    <property type="project" value="UniProtKB-KW"/>
</dbReference>
<reference evidence="3" key="1">
    <citation type="submission" date="2014-12" db="EMBL/GenBank/DDBJ databases">
        <title>Insight into the proteome of Arion vulgaris.</title>
        <authorList>
            <person name="Aradska J."/>
            <person name="Bulat T."/>
            <person name="Smidak R."/>
            <person name="Sarate P."/>
            <person name="Gangsoo J."/>
            <person name="Sialana F."/>
            <person name="Bilban M."/>
            <person name="Lubec G."/>
        </authorList>
    </citation>
    <scope>NUCLEOTIDE SEQUENCE</scope>
    <source>
        <tissue evidence="3">Skin</tissue>
    </source>
</reference>
<keyword evidence="1" id="KW-0862">Zinc</keyword>
<evidence type="ECO:0000259" key="2">
    <source>
        <dbReference type="PROSITE" id="PS50157"/>
    </source>
</evidence>
<keyword evidence="1" id="KW-0863">Zinc-finger</keyword>